<feature type="transmembrane region" description="Helical" evidence="11">
    <location>
        <begin position="136"/>
        <end position="154"/>
    </location>
</feature>
<feature type="transmembrane region" description="Helical" evidence="11">
    <location>
        <begin position="413"/>
        <end position="433"/>
    </location>
</feature>
<dbReference type="Proteomes" id="UP001155057">
    <property type="component" value="Unassembled WGS sequence"/>
</dbReference>
<feature type="region of interest" description="Disordered" evidence="12">
    <location>
        <begin position="339"/>
        <end position="358"/>
    </location>
</feature>
<evidence type="ECO:0000256" key="4">
    <source>
        <dbReference type="ARBA" id="ARBA00022692"/>
    </source>
</evidence>
<dbReference type="SUPFAM" id="SSF55008">
    <property type="entry name" value="HMA, heavy metal-associated domain"/>
    <property type="match status" value="1"/>
</dbReference>
<feature type="transmembrane region" description="Helical" evidence="11">
    <location>
        <begin position="225"/>
        <end position="246"/>
    </location>
</feature>
<dbReference type="PROSITE" id="PS00154">
    <property type="entry name" value="ATPASE_E1_E2"/>
    <property type="match status" value="1"/>
</dbReference>
<evidence type="ECO:0000256" key="7">
    <source>
        <dbReference type="ARBA" id="ARBA00022840"/>
    </source>
</evidence>
<feature type="transmembrane region" description="Helical" evidence="11">
    <location>
        <begin position="113"/>
        <end position="130"/>
    </location>
</feature>
<feature type="region of interest" description="Disordered" evidence="12">
    <location>
        <begin position="1"/>
        <end position="24"/>
    </location>
</feature>
<dbReference type="Pfam" id="PF00122">
    <property type="entry name" value="E1-E2_ATPase"/>
    <property type="match status" value="1"/>
</dbReference>
<name>A0A9X2TEP5_9BACT</name>
<dbReference type="PANTHER" id="PTHR43520:SF8">
    <property type="entry name" value="P-TYPE CU(+) TRANSPORTER"/>
    <property type="match status" value="1"/>
</dbReference>
<dbReference type="FunFam" id="3.30.70.100:FF:000001">
    <property type="entry name" value="ATPase copper transporting beta"/>
    <property type="match status" value="1"/>
</dbReference>
<dbReference type="PROSITE" id="PS01229">
    <property type="entry name" value="COF_2"/>
    <property type="match status" value="1"/>
</dbReference>
<evidence type="ECO:0000256" key="3">
    <source>
        <dbReference type="ARBA" id="ARBA00022475"/>
    </source>
</evidence>
<dbReference type="SUPFAM" id="SSF81653">
    <property type="entry name" value="Calcium ATPase, transduction domain A"/>
    <property type="match status" value="1"/>
</dbReference>
<keyword evidence="6 11" id="KW-0547">Nucleotide-binding</keyword>
<dbReference type="SFLD" id="SFLDG00002">
    <property type="entry name" value="C1.7:_P-type_atpase_like"/>
    <property type="match status" value="1"/>
</dbReference>
<comment type="caution">
    <text evidence="13">The sequence shown here is derived from an EMBL/GenBank/DDBJ whole genome shotgun (WGS) entry which is preliminary data.</text>
</comment>
<dbReference type="PRINTS" id="PR00119">
    <property type="entry name" value="CATATPASE"/>
</dbReference>
<dbReference type="GO" id="GO:0060003">
    <property type="term" value="P:copper ion export"/>
    <property type="evidence" value="ECO:0007669"/>
    <property type="project" value="UniProtKB-ARBA"/>
</dbReference>
<evidence type="ECO:0000313" key="14">
    <source>
        <dbReference type="Proteomes" id="UP001155057"/>
    </source>
</evidence>
<gene>
    <name evidence="13" type="ORF">GGP61_001294</name>
</gene>
<evidence type="ECO:0000256" key="1">
    <source>
        <dbReference type="ARBA" id="ARBA00004651"/>
    </source>
</evidence>
<dbReference type="InterPro" id="IPR027256">
    <property type="entry name" value="P-typ_ATPase_IB"/>
</dbReference>
<dbReference type="InterPro" id="IPR023299">
    <property type="entry name" value="ATPase_P-typ_cyto_dom_N"/>
</dbReference>
<dbReference type="RefSeq" id="WP_259123523.1">
    <property type="nucleotide sequence ID" value="NZ_JANTZO010000005.1"/>
</dbReference>
<comment type="similarity">
    <text evidence="2 11">Belongs to the cation transport ATPase (P-type) (TC 3.A.3) family. Type IB subfamily.</text>
</comment>
<dbReference type="InterPro" id="IPR023214">
    <property type="entry name" value="HAD_sf"/>
</dbReference>
<feature type="transmembrane region" description="Helical" evidence="11">
    <location>
        <begin position="776"/>
        <end position="796"/>
    </location>
</feature>
<dbReference type="NCBIfam" id="TIGR01525">
    <property type="entry name" value="ATPase-IB_hvy"/>
    <property type="match status" value="1"/>
</dbReference>
<accession>A0A9X2TEP5</accession>
<feature type="transmembrane region" description="Helical" evidence="11">
    <location>
        <begin position="191"/>
        <end position="209"/>
    </location>
</feature>
<protein>
    <submittedName>
        <fullName evidence="13">Heavy metal translocating P-type ATPase</fullName>
    </submittedName>
</protein>
<dbReference type="PROSITE" id="PS50846">
    <property type="entry name" value="HMA_2"/>
    <property type="match status" value="1"/>
</dbReference>
<dbReference type="InterPro" id="IPR036163">
    <property type="entry name" value="HMA_dom_sf"/>
</dbReference>
<dbReference type="GO" id="GO:0005507">
    <property type="term" value="F:copper ion binding"/>
    <property type="evidence" value="ECO:0007669"/>
    <property type="project" value="TreeGrafter"/>
</dbReference>
<dbReference type="InterPro" id="IPR036412">
    <property type="entry name" value="HAD-like_sf"/>
</dbReference>
<dbReference type="Pfam" id="PF00702">
    <property type="entry name" value="Hydrolase"/>
    <property type="match status" value="1"/>
</dbReference>
<evidence type="ECO:0000256" key="9">
    <source>
        <dbReference type="ARBA" id="ARBA00022989"/>
    </source>
</evidence>
<evidence type="ECO:0000256" key="11">
    <source>
        <dbReference type="RuleBase" id="RU362081"/>
    </source>
</evidence>
<feature type="transmembrane region" description="Helical" evidence="11">
    <location>
        <begin position="252"/>
        <end position="275"/>
    </location>
</feature>
<keyword evidence="9 11" id="KW-1133">Transmembrane helix</keyword>
<evidence type="ECO:0000256" key="5">
    <source>
        <dbReference type="ARBA" id="ARBA00022723"/>
    </source>
</evidence>
<dbReference type="NCBIfam" id="TIGR01511">
    <property type="entry name" value="ATPase-IB1_Cu"/>
    <property type="match status" value="1"/>
</dbReference>
<reference evidence="13" key="1">
    <citation type="submission" date="2022-08" db="EMBL/GenBank/DDBJ databases">
        <title>Genomic Encyclopedia of Type Strains, Phase V (KMG-V): Genome sequencing to study the core and pangenomes of soil and plant-associated prokaryotes.</title>
        <authorList>
            <person name="Whitman W."/>
        </authorList>
    </citation>
    <scope>NUCLEOTIDE SEQUENCE</scope>
    <source>
        <strain evidence="13">SP3049</strain>
    </source>
</reference>
<feature type="transmembrane region" description="Helical" evidence="11">
    <location>
        <begin position="439"/>
        <end position="458"/>
    </location>
</feature>
<dbReference type="InterPro" id="IPR001757">
    <property type="entry name" value="P_typ_ATPase"/>
</dbReference>
<evidence type="ECO:0000256" key="2">
    <source>
        <dbReference type="ARBA" id="ARBA00006024"/>
    </source>
</evidence>
<keyword evidence="10 11" id="KW-0472">Membrane</keyword>
<dbReference type="InterPro" id="IPR006121">
    <property type="entry name" value="HMA_dom"/>
</dbReference>
<keyword evidence="4 11" id="KW-0812">Transmembrane</keyword>
<proteinExistence type="inferred from homology"/>
<dbReference type="GO" id="GO:0016887">
    <property type="term" value="F:ATP hydrolysis activity"/>
    <property type="evidence" value="ECO:0007669"/>
    <property type="project" value="InterPro"/>
</dbReference>
<dbReference type="InterPro" id="IPR008250">
    <property type="entry name" value="ATPase_P-typ_transduc_dom_A_sf"/>
</dbReference>
<keyword evidence="8" id="KW-1278">Translocase</keyword>
<dbReference type="GO" id="GO:0005886">
    <property type="term" value="C:plasma membrane"/>
    <property type="evidence" value="ECO:0007669"/>
    <property type="project" value="UniProtKB-SubCell"/>
</dbReference>
<feature type="transmembrane region" description="Helical" evidence="11">
    <location>
        <begin position="753"/>
        <end position="770"/>
    </location>
</feature>
<dbReference type="Gene3D" id="3.40.1110.10">
    <property type="entry name" value="Calcium-transporting ATPase, cytoplasmic domain N"/>
    <property type="match status" value="1"/>
</dbReference>
<dbReference type="Gene3D" id="2.70.150.10">
    <property type="entry name" value="Calcium-transporting ATPase, cytoplasmic transduction domain A"/>
    <property type="match status" value="1"/>
</dbReference>
<dbReference type="InterPro" id="IPR044492">
    <property type="entry name" value="P_typ_ATPase_HD_dom"/>
</dbReference>
<feature type="transmembrane region" description="Helical" evidence="11">
    <location>
        <begin position="161"/>
        <end position="179"/>
    </location>
</feature>
<evidence type="ECO:0000256" key="10">
    <source>
        <dbReference type="ARBA" id="ARBA00023136"/>
    </source>
</evidence>
<dbReference type="SUPFAM" id="SSF56784">
    <property type="entry name" value="HAD-like"/>
    <property type="match status" value="1"/>
</dbReference>
<sequence>MPPTLAEETKDRLFQDEPAGGDGHRRLRTRIGGMHCSLCTGTIEETLGDQPGVDSVAVSLTHEQALVEYDPDAVGPEVLVQTLRDVGYSIADPRKTQPFEEQEATLAYEGRRFFAAIALSLATVALIATPGALWSFGLSAAVFFSFVAFGYLVLRGTGKKVALAGSAGLAVLGGGLFALQHTGTIEASVPWIVGGLAIAMVFGLALSILKKAGQALRRGILNQHVLVEMGAFAGLIGGTIGLGTALPGFPSAAFFAVSVMVLTYHVFSEWLALIVQTRSAQSVKTLLDLQPDTARVVRDGEETEVPVEAVEKGDHVRVRPGEKVPVDGAVLEGRSGVDESLVTGEPMPEEKTEGDEVIGGSINQTGTLLVEVTATGDESFLEQVARQIEEAQALKPGLLHLVDRVLRVYTPTVLALALLAGLGWGLGTLWLTGTADVERALFAGLSVLVMGYPCAVGISAPLSIVRGAGEAADDGILMRTGESFQALRAVTHVVLDKTGTLTEGTPTVRDSVPIGDTSADELLRVAAAVEARSEHPLAEAIVEAALKQDLSWPEAEDFSSVTGKGVEARVDGTRVRVGSLRYLEETESIDSDAHYDRIAAFQDRGMTVVGVAWDGRLRGLLAIGDPLKDDAKTAIDRLHEAGLQTQLLTGDTERTARAIAEEVGIDTVRAGVLPDEKAEHLRAMQKEGHRVVMVGDGINDAPALMQADVGIALGTGTDIAIESADVIIMTDRLTALHDAYEISRWGYRKMTQNVALAFLFNGVGIPIAATGLLHPVWAMVAMAASVSSIFVNSLWGRGELFTNTIRSVGQPLSKNATLS</sequence>
<dbReference type="PANTHER" id="PTHR43520">
    <property type="entry name" value="ATP7, ISOFORM B"/>
    <property type="match status" value="1"/>
</dbReference>
<dbReference type="AlphaFoldDB" id="A0A9X2TEP5"/>
<dbReference type="SFLD" id="SFLDS00003">
    <property type="entry name" value="Haloacid_Dehalogenase"/>
    <property type="match status" value="1"/>
</dbReference>
<keyword evidence="5 11" id="KW-0479">Metal-binding</keyword>
<evidence type="ECO:0000256" key="6">
    <source>
        <dbReference type="ARBA" id="ARBA00022741"/>
    </source>
</evidence>
<dbReference type="InterPro" id="IPR059000">
    <property type="entry name" value="ATPase_P-type_domA"/>
</dbReference>
<dbReference type="Gene3D" id="3.30.70.100">
    <property type="match status" value="1"/>
</dbReference>
<dbReference type="Gene3D" id="3.40.50.1000">
    <property type="entry name" value="HAD superfamily/HAD-like"/>
    <property type="match status" value="1"/>
</dbReference>
<dbReference type="GO" id="GO:0043682">
    <property type="term" value="F:P-type divalent copper transporter activity"/>
    <property type="evidence" value="ECO:0007669"/>
    <property type="project" value="TreeGrafter"/>
</dbReference>
<dbReference type="CDD" id="cd00371">
    <property type="entry name" value="HMA"/>
    <property type="match status" value="1"/>
</dbReference>
<dbReference type="FunFam" id="2.70.150.10:FF:000020">
    <property type="entry name" value="Copper-exporting P-type ATPase A"/>
    <property type="match status" value="1"/>
</dbReference>
<evidence type="ECO:0000256" key="12">
    <source>
        <dbReference type="SAM" id="MobiDB-lite"/>
    </source>
</evidence>
<dbReference type="Pfam" id="PF00403">
    <property type="entry name" value="HMA"/>
    <property type="match status" value="1"/>
</dbReference>
<comment type="subcellular location">
    <subcellularLocation>
        <location evidence="1">Cell membrane</location>
        <topology evidence="1">Multi-pass membrane protein</topology>
    </subcellularLocation>
</comment>
<dbReference type="NCBIfam" id="TIGR01494">
    <property type="entry name" value="ATPase_P-type"/>
    <property type="match status" value="1"/>
</dbReference>
<dbReference type="SFLD" id="SFLDF00027">
    <property type="entry name" value="p-type_atpase"/>
    <property type="match status" value="1"/>
</dbReference>
<keyword evidence="7 11" id="KW-0067">ATP-binding</keyword>
<dbReference type="GO" id="GO:0005524">
    <property type="term" value="F:ATP binding"/>
    <property type="evidence" value="ECO:0007669"/>
    <property type="project" value="UniProtKB-UniRule"/>
</dbReference>
<dbReference type="InterPro" id="IPR018303">
    <property type="entry name" value="ATPase_P-typ_P_site"/>
</dbReference>
<dbReference type="EMBL" id="JANUAE010000004">
    <property type="protein sequence ID" value="MCS3709690.1"/>
    <property type="molecule type" value="Genomic_DNA"/>
</dbReference>
<evidence type="ECO:0000256" key="8">
    <source>
        <dbReference type="ARBA" id="ARBA00022967"/>
    </source>
</evidence>
<dbReference type="GO" id="GO:0055070">
    <property type="term" value="P:copper ion homeostasis"/>
    <property type="evidence" value="ECO:0007669"/>
    <property type="project" value="TreeGrafter"/>
</dbReference>
<organism evidence="13 14">
    <name type="scientific">Salinibacter ruber</name>
    <dbReference type="NCBI Taxonomy" id="146919"/>
    <lineage>
        <taxon>Bacteria</taxon>
        <taxon>Pseudomonadati</taxon>
        <taxon>Rhodothermota</taxon>
        <taxon>Rhodothermia</taxon>
        <taxon>Rhodothermales</taxon>
        <taxon>Salinibacteraceae</taxon>
        <taxon>Salinibacter</taxon>
    </lineage>
</organism>
<evidence type="ECO:0000313" key="13">
    <source>
        <dbReference type="EMBL" id="MCS3709690.1"/>
    </source>
</evidence>
<keyword evidence="3 11" id="KW-1003">Cell membrane</keyword>